<gene>
    <name evidence="2" type="ORF">WJX75_007201</name>
</gene>
<organism evidence="2 3">
    <name type="scientific">Coccomyxa subellipsoidea</name>
    <dbReference type="NCBI Taxonomy" id="248742"/>
    <lineage>
        <taxon>Eukaryota</taxon>
        <taxon>Viridiplantae</taxon>
        <taxon>Chlorophyta</taxon>
        <taxon>core chlorophytes</taxon>
        <taxon>Trebouxiophyceae</taxon>
        <taxon>Trebouxiophyceae incertae sedis</taxon>
        <taxon>Coccomyxaceae</taxon>
        <taxon>Coccomyxa</taxon>
    </lineage>
</organism>
<feature type="domain" description="Metallo-beta-lactamase" evidence="1">
    <location>
        <begin position="65"/>
        <end position="288"/>
    </location>
</feature>
<proteinExistence type="predicted"/>
<dbReference type="Pfam" id="PF00753">
    <property type="entry name" value="Lactamase_B"/>
    <property type="match status" value="1"/>
</dbReference>
<dbReference type="PANTHER" id="PTHR42951">
    <property type="entry name" value="METALLO-BETA-LACTAMASE DOMAIN-CONTAINING"/>
    <property type="match status" value="1"/>
</dbReference>
<evidence type="ECO:0000259" key="1">
    <source>
        <dbReference type="SMART" id="SM00849"/>
    </source>
</evidence>
<dbReference type="InterPro" id="IPR001279">
    <property type="entry name" value="Metallo-B-lactamas"/>
</dbReference>
<evidence type="ECO:0000313" key="3">
    <source>
        <dbReference type="Proteomes" id="UP001491310"/>
    </source>
</evidence>
<protein>
    <recommendedName>
        <fullName evidence="1">Metallo-beta-lactamase domain-containing protein</fullName>
    </recommendedName>
</protein>
<sequence length="313" mass="33393">MIGKLLTVSSIFIAILASGFYARFRQIEASHVPSGIQSTSFDEVAPDLYRFGRTWTLVKTVLEVHISTFLIKSGKDYILIDAGVPSANYTDHLIPALKAATKHGNLRWILLTHGHTDHIGSLPALLEAFPKAQLAMHILEAPYVGGGVSYAAVPADNWVYVVSRRLLPPDDLHLPVHRLLFLAGESGDVSEAKGSAGQAPAWVPPAGLLEYVHVPGHAPGQMAFLHRPSSSLLPADVITNLGGTAFFGKPAPAALGYPPPGSSCNWTQHALDWQALAKLDFTTAFPSHDIETGVPKAAVVESAEKLAPLKASA</sequence>
<accession>A0ABR2YYK8</accession>
<reference evidence="2 3" key="1">
    <citation type="journal article" date="2024" name="Nat. Commun.">
        <title>Phylogenomics reveals the evolutionary origins of lichenization in chlorophyte algae.</title>
        <authorList>
            <person name="Puginier C."/>
            <person name="Libourel C."/>
            <person name="Otte J."/>
            <person name="Skaloud P."/>
            <person name="Haon M."/>
            <person name="Grisel S."/>
            <person name="Petersen M."/>
            <person name="Berrin J.G."/>
            <person name="Delaux P.M."/>
            <person name="Dal Grande F."/>
            <person name="Keller J."/>
        </authorList>
    </citation>
    <scope>NUCLEOTIDE SEQUENCE [LARGE SCALE GENOMIC DNA]</scope>
    <source>
        <strain evidence="2 3">SAG 216-7</strain>
    </source>
</reference>
<keyword evidence="3" id="KW-1185">Reference proteome</keyword>
<dbReference type="InterPro" id="IPR036866">
    <property type="entry name" value="RibonucZ/Hydroxyglut_hydro"/>
</dbReference>
<dbReference type="Proteomes" id="UP001491310">
    <property type="component" value="Unassembled WGS sequence"/>
</dbReference>
<evidence type="ECO:0000313" key="2">
    <source>
        <dbReference type="EMBL" id="KAK9916800.1"/>
    </source>
</evidence>
<dbReference type="Gene3D" id="3.60.15.10">
    <property type="entry name" value="Ribonuclease Z/Hydroxyacylglutathione hydrolase-like"/>
    <property type="match status" value="1"/>
</dbReference>
<comment type="caution">
    <text evidence="2">The sequence shown here is derived from an EMBL/GenBank/DDBJ whole genome shotgun (WGS) entry which is preliminary data.</text>
</comment>
<dbReference type="SUPFAM" id="SSF56281">
    <property type="entry name" value="Metallo-hydrolase/oxidoreductase"/>
    <property type="match status" value="1"/>
</dbReference>
<dbReference type="InterPro" id="IPR050855">
    <property type="entry name" value="NDM-1-like"/>
</dbReference>
<dbReference type="SMART" id="SM00849">
    <property type="entry name" value="Lactamase_B"/>
    <property type="match status" value="1"/>
</dbReference>
<dbReference type="EMBL" id="JALJOT010000003">
    <property type="protein sequence ID" value="KAK9916800.1"/>
    <property type="molecule type" value="Genomic_DNA"/>
</dbReference>
<name>A0ABR2YYK8_9CHLO</name>